<evidence type="ECO:0000256" key="2">
    <source>
        <dbReference type="ARBA" id="ARBA00004613"/>
    </source>
</evidence>
<evidence type="ECO:0000256" key="3">
    <source>
        <dbReference type="ARBA" id="ARBA00022525"/>
    </source>
</evidence>
<feature type="domain" description="RapA2 cadherin-like" evidence="9">
    <location>
        <begin position="384"/>
        <end position="463"/>
    </location>
</feature>
<keyword evidence="3" id="KW-0964">Secreted</keyword>
<dbReference type="Proteomes" id="UP000091979">
    <property type="component" value="Unassembled WGS sequence"/>
</dbReference>
<evidence type="ECO:0000313" key="10">
    <source>
        <dbReference type="EMBL" id="OBQ46453.1"/>
    </source>
</evidence>
<dbReference type="Gene3D" id="2.150.10.10">
    <property type="entry name" value="Serralysin-like metalloprotease, C-terminal"/>
    <property type="match status" value="6"/>
</dbReference>
<reference evidence="10 11" key="1">
    <citation type="submission" date="2015-01" db="EMBL/GenBank/DDBJ databases">
        <title>Desulfovibrio sp. JC271 draft genome sequence.</title>
        <authorList>
            <person name="Shivani Y."/>
            <person name="Subhash Y."/>
            <person name="Sasikala C."/>
            <person name="Ramana C.V."/>
        </authorList>
    </citation>
    <scope>NUCLEOTIDE SEQUENCE [LARGE SCALE GENOMIC DNA]</scope>
    <source>
        <strain evidence="10 11">JC271</strain>
    </source>
</reference>
<feature type="domain" description="RapA2 cadherin-like" evidence="9">
    <location>
        <begin position="735"/>
        <end position="814"/>
    </location>
</feature>
<dbReference type="GO" id="GO:0016020">
    <property type="term" value="C:membrane"/>
    <property type="evidence" value="ECO:0007669"/>
    <property type="project" value="UniProtKB-SubCell"/>
</dbReference>
<feature type="compositionally biased region" description="Polar residues" evidence="8">
    <location>
        <begin position="1271"/>
        <end position="1290"/>
    </location>
</feature>
<dbReference type="InterPro" id="IPR003995">
    <property type="entry name" value="RTX_toxin_determinant-A"/>
</dbReference>
<comment type="subcellular location">
    <subcellularLocation>
        <location evidence="1">Membrane</location>
    </subcellularLocation>
    <subcellularLocation>
        <location evidence="2">Secreted</location>
    </subcellularLocation>
</comment>
<dbReference type="PROSITE" id="PS00330">
    <property type="entry name" value="HEMOLYSIN_CALCIUM"/>
    <property type="match status" value="8"/>
</dbReference>
<dbReference type="PRINTS" id="PR00313">
    <property type="entry name" value="CABNDNGRPT"/>
</dbReference>
<organism evidence="10 11">
    <name type="scientific">Halodesulfovibrio spirochaetisodalis</name>
    <dbReference type="NCBI Taxonomy" id="1560234"/>
    <lineage>
        <taxon>Bacteria</taxon>
        <taxon>Pseudomonadati</taxon>
        <taxon>Thermodesulfobacteriota</taxon>
        <taxon>Desulfovibrionia</taxon>
        <taxon>Desulfovibrionales</taxon>
        <taxon>Desulfovibrionaceae</taxon>
        <taxon>Halodesulfovibrio</taxon>
    </lineage>
</organism>
<dbReference type="Pfam" id="PF00353">
    <property type="entry name" value="HemolysinCabind"/>
    <property type="match status" value="13"/>
</dbReference>
<name>A0A1B7XAP7_9BACT</name>
<evidence type="ECO:0000259" key="9">
    <source>
        <dbReference type="Pfam" id="PF17803"/>
    </source>
</evidence>
<evidence type="ECO:0000256" key="1">
    <source>
        <dbReference type="ARBA" id="ARBA00004370"/>
    </source>
</evidence>
<dbReference type="GO" id="GO:0005509">
    <property type="term" value="F:calcium ion binding"/>
    <property type="evidence" value="ECO:0007669"/>
    <property type="project" value="InterPro"/>
</dbReference>
<dbReference type="Gene3D" id="2.60.40.10">
    <property type="entry name" value="Immunoglobulins"/>
    <property type="match status" value="9"/>
</dbReference>
<evidence type="ECO:0000256" key="5">
    <source>
        <dbReference type="ARBA" id="ARBA00022737"/>
    </source>
</evidence>
<dbReference type="SUPFAM" id="SSF51120">
    <property type="entry name" value="beta-Roll"/>
    <property type="match status" value="10"/>
</dbReference>
<dbReference type="InterPro" id="IPR013783">
    <property type="entry name" value="Ig-like_fold"/>
</dbReference>
<feature type="domain" description="RapA2 cadherin-like" evidence="9">
    <location>
        <begin position="969"/>
        <end position="1048"/>
    </location>
</feature>
<feature type="domain" description="RapA2 cadherin-like" evidence="9">
    <location>
        <begin position="1086"/>
        <end position="1165"/>
    </location>
</feature>
<dbReference type="InterPro" id="IPR010221">
    <property type="entry name" value="VCBS_dom"/>
</dbReference>
<feature type="compositionally biased region" description="Gly residues" evidence="8">
    <location>
        <begin position="3015"/>
        <end position="3028"/>
    </location>
</feature>
<keyword evidence="7" id="KW-0472">Membrane</keyword>
<dbReference type="InterPro" id="IPR001343">
    <property type="entry name" value="Hemolysn_Ca-bd"/>
</dbReference>
<dbReference type="GO" id="GO:0090729">
    <property type="term" value="F:toxin activity"/>
    <property type="evidence" value="ECO:0007669"/>
    <property type="project" value="UniProtKB-KW"/>
</dbReference>
<dbReference type="EMBL" id="JXMS01000024">
    <property type="protein sequence ID" value="OBQ46453.1"/>
    <property type="molecule type" value="Genomic_DNA"/>
</dbReference>
<feature type="domain" description="RapA2 cadherin-like" evidence="9">
    <location>
        <begin position="618"/>
        <end position="697"/>
    </location>
</feature>
<accession>A0A1B7XAP7</accession>
<dbReference type="NCBIfam" id="TIGR01965">
    <property type="entry name" value="VCBS_repeat"/>
    <property type="match status" value="10"/>
</dbReference>
<evidence type="ECO:0000256" key="8">
    <source>
        <dbReference type="SAM" id="MobiDB-lite"/>
    </source>
</evidence>
<dbReference type="InterPro" id="IPR011049">
    <property type="entry name" value="Serralysin-like_metalloprot_C"/>
</dbReference>
<feature type="domain" description="RapA2 cadherin-like" evidence="9">
    <location>
        <begin position="501"/>
        <end position="580"/>
    </location>
</feature>
<dbReference type="Pfam" id="PF17963">
    <property type="entry name" value="Big_9"/>
    <property type="match status" value="2"/>
</dbReference>
<feature type="region of interest" description="Disordered" evidence="8">
    <location>
        <begin position="3015"/>
        <end position="3040"/>
    </location>
</feature>
<proteinExistence type="predicted"/>
<evidence type="ECO:0000256" key="7">
    <source>
        <dbReference type="ARBA" id="ARBA00023136"/>
    </source>
</evidence>
<feature type="compositionally biased region" description="Basic and acidic residues" evidence="8">
    <location>
        <begin position="3030"/>
        <end position="3040"/>
    </location>
</feature>
<feature type="region of interest" description="Disordered" evidence="8">
    <location>
        <begin position="1250"/>
        <end position="1306"/>
    </location>
</feature>
<dbReference type="PATRIC" id="fig|1560234.3.peg.1632"/>
<dbReference type="PANTHER" id="PTHR38340:SF1">
    <property type="entry name" value="S-LAYER PROTEIN"/>
    <property type="match status" value="1"/>
</dbReference>
<feature type="domain" description="RapA2 cadherin-like" evidence="9">
    <location>
        <begin position="852"/>
        <end position="931"/>
    </location>
</feature>
<dbReference type="RefSeq" id="WP_066856811.1">
    <property type="nucleotide sequence ID" value="NZ_JXMS01000024.1"/>
</dbReference>
<dbReference type="Pfam" id="PF17803">
    <property type="entry name" value="Cadherin_4"/>
    <property type="match status" value="7"/>
</dbReference>
<feature type="region of interest" description="Disordered" evidence="8">
    <location>
        <begin position="3130"/>
        <end position="3167"/>
    </location>
</feature>
<protein>
    <recommendedName>
        <fullName evidence="9">RapA2 cadherin-like domain-containing protein</fullName>
    </recommendedName>
</protein>
<gene>
    <name evidence="10" type="ORF">SP90_12635</name>
</gene>
<keyword evidence="11" id="KW-1185">Reference proteome</keyword>
<dbReference type="PANTHER" id="PTHR38340">
    <property type="entry name" value="S-LAYER PROTEIN"/>
    <property type="match status" value="1"/>
</dbReference>
<keyword evidence="6" id="KW-0843">Virulence</keyword>
<keyword evidence="4" id="KW-0800">Toxin</keyword>
<dbReference type="InterPro" id="IPR050557">
    <property type="entry name" value="RTX_toxin/Mannuronan_C5-epim"/>
</dbReference>
<evidence type="ECO:0000313" key="11">
    <source>
        <dbReference type="Proteomes" id="UP000091979"/>
    </source>
</evidence>
<evidence type="ECO:0000256" key="6">
    <source>
        <dbReference type="ARBA" id="ARBA00023026"/>
    </source>
</evidence>
<dbReference type="InterPro" id="IPR018511">
    <property type="entry name" value="Hemolysin-typ_Ca-bd_CS"/>
</dbReference>
<dbReference type="STRING" id="1560234.SP90_12635"/>
<dbReference type="PRINTS" id="PR01488">
    <property type="entry name" value="RTXTOXINA"/>
</dbReference>
<dbReference type="InterPro" id="IPR040853">
    <property type="entry name" value="RapA2_cadherin-like"/>
</dbReference>
<feature type="compositionally biased region" description="Basic and acidic residues" evidence="8">
    <location>
        <begin position="3130"/>
        <end position="3155"/>
    </location>
</feature>
<sequence length="3318" mass="342614">MVAPIESDNSVQVLRKPAAGEVREVLVATAQDFSFDFDLNAVQAAQDGSNLVLKFEDASVLKLVGFAKEPAALDITLQDGTALSAEAIIAAIGEDGVIDTAAGESASSSSHVPQGSGSSNLNGFSTLLDGIENQEITRSVNNVTPEQQEEDLELGLNVENSPVLAVDDNNALGVTAEKLSDITNGTASNPVAAGNVLTNDIDANSDTLTVINSVPNAQYGTFTLNPDGSWTYTLDNQNPDVVALDDNETRTDSITYTVSDGQSESQATLTVTITGTNDAPIVQAESGEITAVPTSTSAPVTSPIVSGTLQDNAQDLDTSDTLTFSAGEYKGQYGTLTVAADGTWSYQLDMTNADVQALGDASETLDDSFTYTVTDGTESVSSDLTIKVHGTNDAPEVTVESGAITAVPYKISSGDLADNPVVSGTLTDNVTDVDASDTLTFTEGTYKGDYGILTVKADGTWSYELDMTNVEVKALGDASETLSESFTYTVNDGTESVSSDLTIKVHGTNDAPEVTVESGDVTAVPYKISSGDLADNPVVSGTLTDNVTDVDASDKLTFTEGTYKGDYGILTVKADGTWSYKLDMSKEAVRELDDTSTPLNETFTYTVTDGTESVSSDLTIKVHGTNDAPEVTVESGDITAVPYKTSSGDLADNPVVSGTLTDNVTDVDASDTLTFTEGTYKGDYGILTVKADGTWSYELNMSNAAVKALGDASETLSESFTYTVNDGTESVSSDLTIKVHGTNDAPEVTVESGAITAVPYKTSSGDLADNPVVSGTLTDNVTDVDASDKLTFTEGTYKGDYGILTVAADGTWSYELNMSNVEVKALGDASETLSESFTYTVNDGTESVSSDLTIKVHGTNDAPEVTVESGDITAVPYKTSSGVLADNPVVSGTLTDNVKDVDASDTLTFTEGRYEGSFGILTVAADGTWSYELNMSNAEVKALGDASETLSESFTYTVNDGTESVSSDLTIKVHGTNDAPEVTVESGAITAVPYKTSSGALADNPVVSGTLTDNVKDVDASDTLTFTEGRYEGSYGILTVAADGTWSYELNMSNAKVKALGDASETLSDSFTYTVNDGTESVSSDLTIKVHGTNDAPEVTVESGAITAVPYKTSSGDLADNPVVFGTLTDNVKDVDASDTLTFTEGRYEGSYGILTVAADGTWSYELNMGNGEVVALGEASKALEDTFTYTVSDGTETVSSKLTINVHGTNDVPEVEVASVTAADAGVGDYSSSDAIQATVVEHGFKADASGTAEGQSGTKANPADPDLVDNSQEVGTGATASGTLTFTDADSADHGNAESGSDGNALTYSVSVDSVGAEDTGSANVLTSEGGATQLSVEGKYGTLTYNTESGEWAYQLDNNDPDTQNLYAPVLGADGKLTYPETTGQETFTVSASDGHGGVVEKDIAIDVAGSFDPVEYTLTYGSDSGASNRAGWHNAVGYTVTYADGTTSSHIAWSDVHRSPNNPDGVAKFIITKPFVDVDFFVVPQGANFLNSDTKIYVDSDNVLHYFDAASGTWKASGVRAGSSTKGQISENADYVAADDADMPGEGAYDFEDYVAGTSNAATNYHDVNFSVSAETLVEKEYTEGGLVRFKITGSEQRDELHGTDYDDVITGNGGHDVISGNGGTNILYGGAGNDTFMGGEGADHFFGGSESADSGKDTVSYENSTSAVTVDLSGATSNAGDAANDTFSGIENLRGSSFADTLTGDANANRIEGGAGADVIDGGAGNDVLSGGAGADSIDGGAGIDTVTYSDNNRGVTVTMRDGNSEGTVQGGHATGDTLSNVEKFVGSRHNDSIATDDGLTYVDAGGGFDRLTVTGSDSYSASIRQSSANKHGAEFTANMDFDGDGAADLSARNVNDFYFTNKGSGNGLEVDLTVENDFTKYGNITVQSDGQATTTVDAGSHDISNLVIGGTRADGGNIITVDNAGGSLDHMQIDGSDAADEIIITTDQSANSTIDGEGGADSIDLSGVESGSITVAAGSGNDTMYAGGAAETFNGGSGTDTVSYEKSTEKVTVDLVGGASNGDAAGDTYTSVERLEGSVHDDTFIVNAGDTRTLDAGAGIDTADFSQSSTGVRLNADGSFGVAGRTTQNGQLEGFEKVIGSDKQDTLEVDGSGSFTVTVKQAVNGIEHFVITNAIGEVVLEASDFENVRFTESINVKVVGEKGASGVNVFTADDKAVHVTVEAQADSELNVTTGTKGDTIDLSGGSAGSAEVTINSGEGNDTIYASAAQETFNVDGGNDTVSYEKSSGAVTVDLVGNNGKGDAAGDEYNRVERIEGSDQADTFIVDANERTTLDGGEGEDTADFSQSSTGVRLNADGSFGVAGRTTQNGQLEGFEKVIGSGKQDTLEVDGSGSFTVTVKQAVNGIEHFVITDAVGRTVLEASDFENVRFTESTNVKVVGEEGASGVNVFTADDKAVHVTVEAQADSELNITTGAKADTIDLSSGSVDSAEVTINSGAGDDTIYAGAAQETINAYGGTDTVSYEKSNNAVTVDMVGDSGTGDATGDSYNFVEKVKGTNQADTFIVDADERTTLDGGNGHDTVDFSQSSTGVTVAADGSFGINDGTVKTGQFESFENFEGSSHDDSLNVNGNWNSISTGAGEDSVTVDSTFIGNTTISTGADADIIDLSTATGGKATVNAGTGDDTMHAGVAAETFNGGSGTDTVSYADSASKVHVDLSDSQTETGGAAEGDTLSGVENLIGSAYADTLKGDEHANVIKGGDSASDGVVVFREDFEDGRAADWSGTKEIHDYTVYHPNGNTEQGKVLEVDAGVGRDSIFRTVQTVVGQEYELTFKALTRDNPFASQNEVLLILIGGTEYSMVPVRDDQSNDVDNLFETYSIKFTATDASTTITFTEEWPQSMSTHGVLLDDIVLRTVTDDTIHGGGGDDILYGQGGYDVLYGDEGNDTLIGGTGADILYGGSVKDVNGRTVVVDTGNDTASYEKSAHAVNVDLTLASAQVDFAGASAAGGDAVGDILNGIENLIGSAHDDTLKGDNSVNILKGEDGADTLFGGGGSDTLHGGSGDDQLHGDAGDDTLHGGIGTDTAYYDGNFDEYTITAHGTDANRYYTVARGSETDTLYDIESLHFADKTLSPAEAAAHEPGVVKHGTHGQDYLYGGSGDDKLYGGNGHDELHGKGGDDTLKGGNGEDKLYGGSGSDTLDGGNGHDRLYGGLGDDTLKAGNGEDHLFGGDGADKLIGNSGHDTLNGGYGDNDILNGGQGDDIFLFTSEDFKESGQTTFIQDFGRGHDHLRFSDVISGNGHETYSVSDVQYTGGNTVFTVTATQAGSSEVAVHTVVLEDDIVSKGYLEQLIRNG</sequence>
<comment type="caution">
    <text evidence="10">The sequence shown here is derived from an EMBL/GenBank/DDBJ whole genome shotgun (WGS) entry which is preliminary data.</text>
</comment>
<dbReference type="OrthoDB" id="5454111at2"/>
<evidence type="ECO:0000256" key="4">
    <source>
        <dbReference type="ARBA" id="ARBA00022656"/>
    </source>
</evidence>
<dbReference type="GO" id="GO:0005576">
    <property type="term" value="C:extracellular region"/>
    <property type="evidence" value="ECO:0007669"/>
    <property type="project" value="UniProtKB-SubCell"/>
</dbReference>
<keyword evidence="5" id="KW-0677">Repeat</keyword>
<dbReference type="NCBIfam" id="NF012211">
    <property type="entry name" value="tand_rpt_95"/>
    <property type="match status" value="1"/>
</dbReference>